<reference evidence="2" key="2">
    <citation type="submission" date="2023-01" db="EMBL/GenBank/DDBJ databases">
        <title>Human gut microbiome strain richness.</title>
        <authorList>
            <person name="Chen-Liaw A."/>
        </authorList>
    </citation>
    <scope>NUCLEOTIDE SEQUENCE</scope>
    <source>
        <strain evidence="2">1001217st2_G6_1001217B_191108</strain>
    </source>
</reference>
<dbReference type="RefSeq" id="WP_003535057.1">
    <property type="nucleotide sequence ID" value="NZ_CAACVM010000004.1"/>
</dbReference>
<dbReference type="EMBL" id="QUSL01000003">
    <property type="protein sequence ID" value="RGD86820.1"/>
    <property type="molecule type" value="Genomic_DNA"/>
</dbReference>
<dbReference type="SUPFAM" id="SSF51206">
    <property type="entry name" value="cAMP-binding domain-like"/>
    <property type="match status" value="1"/>
</dbReference>
<dbReference type="AlphaFoldDB" id="A0A3E3EFZ0"/>
<name>A0A3E3EFZ0_9FIRM</name>
<dbReference type="Proteomes" id="UP000261032">
    <property type="component" value="Unassembled WGS sequence"/>
</dbReference>
<comment type="caution">
    <text evidence="3">The sequence shown here is derived from an EMBL/GenBank/DDBJ whole genome shotgun (WGS) entry which is preliminary data.</text>
</comment>
<dbReference type="GeneID" id="64197158"/>
<dbReference type="PANTHER" id="PTHR24567:SF26">
    <property type="entry name" value="REGULATORY PROTEIN YEIL"/>
    <property type="match status" value="1"/>
</dbReference>
<dbReference type="Proteomes" id="UP001211987">
    <property type="component" value="Unassembled WGS sequence"/>
</dbReference>
<reference evidence="3 4" key="1">
    <citation type="submission" date="2018-08" db="EMBL/GenBank/DDBJ databases">
        <title>A genome reference for cultivated species of the human gut microbiota.</title>
        <authorList>
            <person name="Zou Y."/>
            <person name="Xue W."/>
            <person name="Luo G."/>
        </authorList>
    </citation>
    <scope>NUCLEOTIDE SEQUENCE [LARGE SCALE GENOMIC DNA]</scope>
    <source>
        <strain evidence="3 4">OM06-4</strain>
    </source>
</reference>
<proteinExistence type="predicted"/>
<sequence>MKNREYYINLLKVEQMMSDDNYQYLELCEFSKAEHLLHQGQILEYLYILVSGRIKSCRTTANGTTVLSAFSNPITVTGEVEFLNHHEVTNDVYALKNTVCFRISVAQYEDILLHDLIFMRYLARTLSNRLYHANHNTAISINYPVENRLASYLISSAQQLIIKDNFVQVAEMIGCSYRQLQRVLNDFCQCGYLCKVKRGNYLITDESALKALGQDLYYI</sequence>
<accession>A0A3E3EFZ0</accession>
<dbReference type="InterPro" id="IPR050397">
    <property type="entry name" value="Env_Response_Regulators"/>
</dbReference>
<dbReference type="PANTHER" id="PTHR24567">
    <property type="entry name" value="CRP FAMILY TRANSCRIPTIONAL REGULATORY PROTEIN"/>
    <property type="match status" value="1"/>
</dbReference>
<evidence type="ECO:0000313" key="3">
    <source>
        <dbReference type="EMBL" id="RGD86820.1"/>
    </source>
</evidence>
<evidence type="ECO:0000259" key="1">
    <source>
        <dbReference type="PROSITE" id="PS50042"/>
    </source>
</evidence>
<evidence type="ECO:0000313" key="4">
    <source>
        <dbReference type="Proteomes" id="UP000261032"/>
    </source>
</evidence>
<dbReference type="Pfam" id="PF00027">
    <property type="entry name" value="cNMP_binding"/>
    <property type="match status" value="1"/>
</dbReference>
<organism evidence="3 4">
    <name type="scientific">Thomasclavelia ramosa</name>
    <dbReference type="NCBI Taxonomy" id="1547"/>
    <lineage>
        <taxon>Bacteria</taxon>
        <taxon>Bacillati</taxon>
        <taxon>Bacillota</taxon>
        <taxon>Erysipelotrichia</taxon>
        <taxon>Erysipelotrichales</taxon>
        <taxon>Coprobacillaceae</taxon>
        <taxon>Thomasclavelia</taxon>
    </lineage>
</organism>
<feature type="domain" description="Cyclic nucleotide-binding" evidence="1">
    <location>
        <begin position="25"/>
        <end position="129"/>
    </location>
</feature>
<dbReference type="EMBL" id="JAQLKE010000002">
    <property type="protein sequence ID" value="MDB7082503.1"/>
    <property type="molecule type" value="Genomic_DNA"/>
</dbReference>
<dbReference type="InterPro" id="IPR000595">
    <property type="entry name" value="cNMP-bd_dom"/>
</dbReference>
<dbReference type="SUPFAM" id="SSF46785">
    <property type="entry name" value="Winged helix' DNA-binding domain"/>
    <property type="match status" value="1"/>
</dbReference>
<gene>
    <name evidence="3" type="ORF">DXB93_03105</name>
    <name evidence="2" type="ORF">PM738_01710</name>
</gene>
<dbReference type="InterPro" id="IPR014710">
    <property type="entry name" value="RmlC-like_jellyroll"/>
</dbReference>
<dbReference type="CDD" id="cd00038">
    <property type="entry name" value="CAP_ED"/>
    <property type="match status" value="1"/>
</dbReference>
<dbReference type="InterPro" id="IPR036390">
    <property type="entry name" value="WH_DNA-bd_sf"/>
</dbReference>
<dbReference type="Gene3D" id="2.60.120.10">
    <property type="entry name" value="Jelly Rolls"/>
    <property type="match status" value="1"/>
</dbReference>
<dbReference type="PROSITE" id="PS50042">
    <property type="entry name" value="CNMP_BINDING_3"/>
    <property type="match status" value="1"/>
</dbReference>
<protein>
    <submittedName>
        <fullName evidence="2">Cyclic nucleotide-binding domain-containing protein</fullName>
    </submittedName>
    <submittedName>
        <fullName evidence="3">Cyclic nucleotide-binding protein</fullName>
    </submittedName>
</protein>
<dbReference type="InterPro" id="IPR018490">
    <property type="entry name" value="cNMP-bd_dom_sf"/>
</dbReference>
<dbReference type="GO" id="GO:0003700">
    <property type="term" value="F:DNA-binding transcription factor activity"/>
    <property type="evidence" value="ECO:0007669"/>
    <property type="project" value="TreeGrafter"/>
</dbReference>
<dbReference type="GO" id="GO:0005829">
    <property type="term" value="C:cytosol"/>
    <property type="evidence" value="ECO:0007669"/>
    <property type="project" value="TreeGrafter"/>
</dbReference>
<evidence type="ECO:0000313" key="2">
    <source>
        <dbReference type="EMBL" id="MDB7082503.1"/>
    </source>
</evidence>